<dbReference type="Pfam" id="PF03176">
    <property type="entry name" value="MMPL"/>
    <property type="match status" value="1"/>
</dbReference>
<feature type="transmembrane region" description="Helical" evidence="6">
    <location>
        <begin position="351"/>
        <end position="377"/>
    </location>
</feature>
<dbReference type="Gene3D" id="1.20.1640.10">
    <property type="entry name" value="Multidrug efflux transporter AcrB transmembrane domain"/>
    <property type="match status" value="2"/>
</dbReference>
<feature type="domain" description="Membrane transport protein MMPL" evidence="7">
    <location>
        <begin position="583"/>
        <end position="785"/>
    </location>
</feature>
<evidence type="ECO:0000313" key="8">
    <source>
        <dbReference type="EMBL" id="SHG69908.1"/>
    </source>
</evidence>
<reference evidence="8 9" key="1">
    <citation type="submission" date="2016-11" db="EMBL/GenBank/DDBJ databases">
        <authorList>
            <person name="Jaros S."/>
            <person name="Januszkiewicz K."/>
            <person name="Wedrychowicz H."/>
        </authorList>
    </citation>
    <scope>NUCLEOTIDE SEQUENCE [LARGE SCALE GENOMIC DNA]</scope>
    <source>
        <strain evidence="8 9">CGMCC 1.7049</strain>
    </source>
</reference>
<evidence type="ECO:0000256" key="6">
    <source>
        <dbReference type="SAM" id="Phobius"/>
    </source>
</evidence>
<keyword evidence="4 6" id="KW-1133">Transmembrane helix</keyword>
<accession>A0A1M5LY09</accession>
<evidence type="ECO:0000256" key="1">
    <source>
        <dbReference type="ARBA" id="ARBA00004651"/>
    </source>
</evidence>
<dbReference type="PANTHER" id="PTHR33406">
    <property type="entry name" value="MEMBRANE PROTEIN MJ1562-RELATED"/>
    <property type="match status" value="1"/>
</dbReference>
<dbReference type="GO" id="GO:0005886">
    <property type="term" value="C:plasma membrane"/>
    <property type="evidence" value="ECO:0007669"/>
    <property type="project" value="UniProtKB-SubCell"/>
</dbReference>
<dbReference type="PANTHER" id="PTHR33406:SF10">
    <property type="entry name" value="SSD DOMAIN-CONTAINING PROTEIN"/>
    <property type="match status" value="1"/>
</dbReference>
<dbReference type="AlphaFoldDB" id="A0A1M5LY09"/>
<evidence type="ECO:0000256" key="2">
    <source>
        <dbReference type="ARBA" id="ARBA00022475"/>
    </source>
</evidence>
<feature type="transmembrane region" description="Helical" evidence="6">
    <location>
        <begin position="415"/>
        <end position="432"/>
    </location>
</feature>
<feature type="transmembrane region" description="Helical" evidence="6">
    <location>
        <begin position="630"/>
        <end position="650"/>
    </location>
</feature>
<evidence type="ECO:0000313" key="9">
    <source>
        <dbReference type="Proteomes" id="UP000199758"/>
    </source>
</evidence>
<evidence type="ECO:0000256" key="4">
    <source>
        <dbReference type="ARBA" id="ARBA00022989"/>
    </source>
</evidence>
<dbReference type="RefSeq" id="WP_245793142.1">
    <property type="nucleotide sequence ID" value="NZ_FQWZ01000002.1"/>
</dbReference>
<feature type="transmembrane region" description="Helical" evidence="6">
    <location>
        <begin position="761"/>
        <end position="785"/>
    </location>
</feature>
<gene>
    <name evidence="8" type="ORF">SAMN04488068_1158</name>
</gene>
<keyword evidence="2" id="KW-1003">Cell membrane</keyword>
<proteinExistence type="predicted"/>
<keyword evidence="9" id="KW-1185">Reference proteome</keyword>
<keyword evidence="3 6" id="KW-0812">Transmembrane</keyword>
<keyword evidence="5 6" id="KW-0472">Membrane</keyword>
<dbReference type="SUPFAM" id="SSF82866">
    <property type="entry name" value="Multidrug efflux transporter AcrB transmembrane domain"/>
    <property type="match status" value="2"/>
</dbReference>
<dbReference type="InterPro" id="IPR004869">
    <property type="entry name" value="MMPL_dom"/>
</dbReference>
<feature type="transmembrane region" description="Helical" evidence="6">
    <location>
        <begin position="725"/>
        <end position="749"/>
    </location>
</feature>
<feature type="transmembrane region" description="Helical" evidence="6">
    <location>
        <begin position="250"/>
        <end position="272"/>
    </location>
</feature>
<feature type="transmembrane region" description="Helical" evidence="6">
    <location>
        <begin position="683"/>
        <end position="704"/>
    </location>
</feature>
<evidence type="ECO:0000256" key="5">
    <source>
        <dbReference type="ARBA" id="ARBA00023136"/>
    </source>
</evidence>
<dbReference type="InterPro" id="IPR050545">
    <property type="entry name" value="Mycobact_MmpL"/>
</dbReference>
<evidence type="ECO:0000259" key="7">
    <source>
        <dbReference type="Pfam" id="PF03176"/>
    </source>
</evidence>
<dbReference type="EMBL" id="FQWZ01000002">
    <property type="protein sequence ID" value="SHG69908.1"/>
    <property type="molecule type" value="Genomic_DNA"/>
</dbReference>
<feature type="transmembrane region" description="Helical" evidence="6">
    <location>
        <begin position="226"/>
        <end position="243"/>
    </location>
</feature>
<comment type="subcellular location">
    <subcellularLocation>
        <location evidence="1">Cell membrane</location>
        <topology evidence="1">Multi-pass membrane protein</topology>
    </subcellularLocation>
</comment>
<organism evidence="8 9">
    <name type="scientific">Hydrocarboniphaga daqingensis</name>
    <dbReference type="NCBI Taxonomy" id="490188"/>
    <lineage>
        <taxon>Bacteria</taxon>
        <taxon>Pseudomonadati</taxon>
        <taxon>Pseudomonadota</taxon>
        <taxon>Gammaproteobacteria</taxon>
        <taxon>Nevskiales</taxon>
        <taxon>Nevskiaceae</taxon>
        <taxon>Hydrocarboniphaga</taxon>
    </lineage>
</organism>
<feature type="transmembrane region" description="Helical" evidence="6">
    <location>
        <begin position="657"/>
        <end position="677"/>
    </location>
</feature>
<dbReference type="STRING" id="490188.SAMN04488068_1158"/>
<feature type="transmembrane region" description="Helical" evidence="6">
    <location>
        <begin position="319"/>
        <end position="345"/>
    </location>
</feature>
<evidence type="ECO:0000256" key="3">
    <source>
        <dbReference type="ARBA" id="ARBA00022692"/>
    </source>
</evidence>
<name>A0A1M5LY09_9GAMM</name>
<protein>
    <recommendedName>
        <fullName evidence="7">Membrane transport protein MMPL domain-containing protein</fullName>
    </recommendedName>
</protein>
<sequence>MDETNQIQPLRFRLAKWIMDRRGAVAIAFVLVTLAFAAGFPRVEIRTIFKDLLPLDDPFVQVYNDHPNFGNPLTMSIMVKRKDGSIYNAETLGKVWKLTRDIDLAPGVDHDQIISIATEKLRFAEATPFGIDMRPLMDDHVPSTAEEVSDFKRRIEQSPNARTFYVSGDESATLINATFLDSVEYGEAFDYAQTLIKAAADDQHEIYLAGQPVLTGWVYQLQKQTYKIFGVTLGLLTLALVLYMRNIAGVVTPIVCAAVAAVWGFGFIGWLARPIEPLLMIVPLLLVARTFSHCIQYTERYYEILGHVGDRRKAAEITMGVMMAPSILGIMTDVFGIVFIAIAPIETMYNHALFCGAWALWIIPTGVFLISILLSYLPAPRNLEQIAGGEAKESGIHLFQKRVLQRTARITHGPMARITTAIVVVLSIWSVWQAMQIKIGNPVEGSNLLWEDSEYNTAVRAINGHFPGMNTLEIILEAKQRDPNDRIARTPEVAAVSAQIQAMVEADPVLPPRATLSFTDYAMEGNRLFSGGNPKFLPLDPTVSSVRAAGTAVTFGTNPVNFGHISDFEFQNSTISLWYRDNKQETVDAALASAQRAVDAVGVDHEKFTVRMASGFIALQQAMNNVVTRYHWLILGLVNVAILVISAYAYRSIVAAVILLIPVNLSNFLLMAAMDLLGIGLDINAVIVAVMGVGVGIDYGIYMLSRICEEYTSRGKRWDLAIDAALTTTGKAIMFTATIMLLGILPWYFLSDLKFMADMGLLLVAIMLINMVLSLVVLPLLVWLVKPSFAGREDLIVGESVDLSQYQKAKPDVAPASDLHLAAIK</sequence>
<dbReference type="Proteomes" id="UP000199758">
    <property type="component" value="Unassembled WGS sequence"/>
</dbReference>